<dbReference type="GO" id="GO:0005739">
    <property type="term" value="C:mitochondrion"/>
    <property type="evidence" value="ECO:0007669"/>
    <property type="project" value="TreeGrafter"/>
</dbReference>
<dbReference type="EMBL" id="GL349452">
    <property type="protein sequence ID" value="KNC49025.1"/>
    <property type="molecule type" value="Genomic_DNA"/>
</dbReference>
<dbReference type="PANTHER" id="PTHR22594">
    <property type="entry name" value="ASPARTYL/LYSYL-TRNA SYNTHETASE"/>
    <property type="match status" value="1"/>
</dbReference>
<dbReference type="PANTHER" id="PTHR22594:SF5">
    <property type="entry name" value="ASPARTATE--TRNA LIGASE, MITOCHONDRIAL"/>
    <property type="match status" value="1"/>
</dbReference>
<sequence>MLGGRVTRAWSHVWRRMSSSKKYIPGLAEEELGSEVSVTGWLAGVRPAGPATAFATVRDREGVIQVVVDGSADELPPLESVVQVKGRIEARPSRQRRTSAVNAIGELEIHAKAEEVVTVAAAAKELPMSLVAKKNAPLPAEALRLANRHLDLRRPELVGNLLARAAFLSAARSVVESEGFVEVETPILFKSTPEGAREFVVPARAVRGAAYALPQSPQQYKQLLMSAGIDRYYQVARCFRDEDSRADRQPEFTQLDIEASFVTAGDIQGLIERVVSAGVPASLRRAAGHRPQLAELAADASALSGLQHPFPRVSYAQAMADYGSDKPDMRSREALLQTADGLVGFRVAKLAGALSKRKLGEVARPDGDVEMGKGAYVLGVPSDDAVAARNKVLALGGSETSLGRLAETFGAEAGDALVVAPEAMRPTLGKLRLHALKMAAEAGVSQPVAHSATNFTWITDFPLFEVDASSGAIASAHHPFTAPHVDDVELLAEGMAAYKATGETKQLLEVRAQSYDLVLNGAELGGGSIRIHQPELQRAVLRDVLGVTEPDALFGHLLRALGHGTPPHGGVALGIDRLMATLLDTGIRDVIAFPKAGGGRDLLTGAPSTVDLSEYLATK</sequence>
<dbReference type="AlphaFoldDB" id="A0A0L0D9U7"/>
<evidence type="ECO:0000256" key="5">
    <source>
        <dbReference type="ARBA" id="ARBA00022917"/>
    </source>
</evidence>
<dbReference type="PROSITE" id="PS50862">
    <property type="entry name" value="AA_TRNA_LIGASE_II"/>
    <property type="match status" value="1"/>
</dbReference>
<dbReference type="GO" id="GO:0004815">
    <property type="term" value="F:aspartate-tRNA ligase activity"/>
    <property type="evidence" value="ECO:0007669"/>
    <property type="project" value="TreeGrafter"/>
</dbReference>
<dbReference type="SUPFAM" id="SSF55681">
    <property type="entry name" value="Class II aaRS and biotin synthetases"/>
    <property type="match status" value="1"/>
</dbReference>
<dbReference type="Pfam" id="PF00152">
    <property type="entry name" value="tRNA-synt_2"/>
    <property type="match status" value="1"/>
</dbReference>
<keyword evidence="9" id="KW-1185">Reference proteome</keyword>
<dbReference type="InterPro" id="IPR004115">
    <property type="entry name" value="GAD-like_sf"/>
</dbReference>
<accession>A0A0L0D9U7</accession>
<dbReference type="InterPro" id="IPR004364">
    <property type="entry name" value="Aa-tRNA-synt_II"/>
</dbReference>
<dbReference type="InterPro" id="IPR004524">
    <property type="entry name" value="Asp-tRNA-ligase_1"/>
</dbReference>
<dbReference type="RefSeq" id="XP_013758435.1">
    <property type="nucleotide sequence ID" value="XM_013902981.1"/>
</dbReference>
<dbReference type="InterPro" id="IPR002312">
    <property type="entry name" value="Asp/Asn-tRNA-synth_IIb"/>
</dbReference>
<dbReference type="InterPro" id="IPR012340">
    <property type="entry name" value="NA-bd_OB-fold"/>
</dbReference>
<keyword evidence="4" id="KW-0067">ATP-binding</keyword>
<feature type="domain" description="Aminoacyl-transfer RNA synthetases class-II family profile" evidence="7">
    <location>
        <begin position="164"/>
        <end position="607"/>
    </location>
</feature>
<reference evidence="8 9" key="1">
    <citation type="submission" date="2010-05" db="EMBL/GenBank/DDBJ databases">
        <title>The Genome Sequence of Thecamonas trahens ATCC 50062.</title>
        <authorList>
            <consortium name="The Broad Institute Genome Sequencing Platform"/>
            <person name="Russ C."/>
            <person name="Cuomo C."/>
            <person name="Shea T."/>
            <person name="Young S.K."/>
            <person name="Zeng Q."/>
            <person name="Koehrsen M."/>
            <person name="Haas B."/>
            <person name="Borodovsky M."/>
            <person name="Guigo R."/>
            <person name="Alvarado L."/>
            <person name="Berlin A."/>
            <person name="Bochicchio J."/>
            <person name="Borenstein D."/>
            <person name="Chapman S."/>
            <person name="Chen Z."/>
            <person name="Freedman E."/>
            <person name="Gellesch M."/>
            <person name="Goldberg J."/>
            <person name="Griggs A."/>
            <person name="Gujja S."/>
            <person name="Heilman E."/>
            <person name="Heiman D."/>
            <person name="Hepburn T."/>
            <person name="Howarth C."/>
            <person name="Jen D."/>
            <person name="Larson L."/>
            <person name="Mehta T."/>
            <person name="Park D."/>
            <person name="Pearson M."/>
            <person name="Roberts A."/>
            <person name="Saif S."/>
            <person name="Shenoy N."/>
            <person name="Sisk P."/>
            <person name="Stolte C."/>
            <person name="Sykes S."/>
            <person name="Thomson T."/>
            <person name="Walk T."/>
            <person name="White J."/>
            <person name="Yandava C."/>
            <person name="Burger G."/>
            <person name="Gray M.W."/>
            <person name="Holland P.W.H."/>
            <person name="King N."/>
            <person name="Lang F.B.F."/>
            <person name="Roger A.J."/>
            <person name="Ruiz-Trillo I."/>
            <person name="Lander E."/>
            <person name="Nusbaum C."/>
        </authorList>
    </citation>
    <scope>NUCLEOTIDE SEQUENCE [LARGE SCALE GENOMIC DNA]</scope>
    <source>
        <strain evidence="8 9">ATCC 50062</strain>
    </source>
</reference>
<evidence type="ECO:0000259" key="7">
    <source>
        <dbReference type="PROSITE" id="PS50862"/>
    </source>
</evidence>
<dbReference type="InterPro" id="IPR004365">
    <property type="entry name" value="NA-bd_OB_tRNA"/>
</dbReference>
<evidence type="ECO:0000256" key="2">
    <source>
        <dbReference type="ARBA" id="ARBA00022598"/>
    </source>
</evidence>
<dbReference type="GO" id="GO:0005524">
    <property type="term" value="F:ATP binding"/>
    <property type="evidence" value="ECO:0007669"/>
    <property type="project" value="UniProtKB-KW"/>
</dbReference>
<name>A0A0L0D9U7_THETB</name>
<evidence type="ECO:0000256" key="6">
    <source>
        <dbReference type="ARBA" id="ARBA00023146"/>
    </source>
</evidence>
<dbReference type="Pfam" id="PF01336">
    <property type="entry name" value="tRNA_anti-codon"/>
    <property type="match status" value="1"/>
</dbReference>
<dbReference type="NCBIfam" id="TIGR00459">
    <property type="entry name" value="aspS_bact"/>
    <property type="match status" value="1"/>
</dbReference>
<proteinExistence type="inferred from homology"/>
<evidence type="ECO:0000256" key="3">
    <source>
        <dbReference type="ARBA" id="ARBA00022741"/>
    </source>
</evidence>
<dbReference type="GO" id="GO:0006422">
    <property type="term" value="P:aspartyl-tRNA aminoacylation"/>
    <property type="evidence" value="ECO:0007669"/>
    <property type="project" value="TreeGrafter"/>
</dbReference>
<keyword evidence="5" id="KW-0648">Protein biosynthesis</keyword>
<evidence type="ECO:0000256" key="4">
    <source>
        <dbReference type="ARBA" id="ARBA00022840"/>
    </source>
</evidence>
<dbReference type="Gene3D" id="3.30.1360.30">
    <property type="entry name" value="GAD-like domain"/>
    <property type="match status" value="1"/>
</dbReference>
<evidence type="ECO:0000313" key="8">
    <source>
        <dbReference type="EMBL" id="KNC49025.1"/>
    </source>
</evidence>
<comment type="similarity">
    <text evidence="1">Belongs to the class-II aminoacyl-tRNA synthetase family. Type 1 subfamily.</text>
</comment>
<evidence type="ECO:0000313" key="9">
    <source>
        <dbReference type="Proteomes" id="UP000054408"/>
    </source>
</evidence>
<dbReference type="SUPFAM" id="SSF50249">
    <property type="entry name" value="Nucleic acid-binding proteins"/>
    <property type="match status" value="1"/>
</dbReference>
<dbReference type="InterPro" id="IPR006195">
    <property type="entry name" value="aa-tRNA-synth_II"/>
</dbReference>
<organism evidence="8 9">
    <name type="scientific">Thecamonas trahens ATCC 50062</name>
    <dbReference type="NCBI Taxonomy" id="461836"/>
    <lineage>
        <taxon>Eukaryota</taxon>
        <taxon>Apusozoa</taxon>
        <taxon>Apusomonadida</taxon>
        <taxon>Apusomonadidae</taxon>
        <taxon>Thecamonas</taxon>
    </lineage>
</organism>
<keyword evidence="6 8" id="KW-0030">Aminoacyl-tRNA synthetase</keyword>
<dbReference type="InterPro" id="IPR045864">
    <property type="entry name" value="aa-tRNA-synth_II/BPL/LPL"/>
</dbReference>
<dbReference type="OMA" id="DWPLLEW"/>
<dbReference type="GeneID" id="25564296"/>
<dbReference type="HAMAP" id="MF_00044">
    <property type="entry name" value="Asp_tRNA_synth_type1"/>
    <property type="match status" value="1"/>
</dbReference>
<dbReference type="NCBIfam" id="NF001750">
    <property type="entry name" value="PRK00476.1"/>
    <property type="match status" value="1"/>
</dbReference>
<dbReference type="eggNOG" id="KOG2411">
    <property type="taxonomic scope" value="Eukaryota"/>
</dbReference>
<keyword evidence="3" id="KW-0547">Nucleotide-binding</keyword>
<dbReference type="GO" id="GO:0003676">
    <property type="term" value="F:nucleic acid binding"/>
    <property type="evidence" value="ECO:0007669"/>
    <property type="project" value="InterPro"/>
</dbReference>
<keyword evidence="2" id="KW-0436">Ligase</keyword>
<dbReference type="Proteomes" id="UP000054408">
    <property type="component" value="Unassembled WGS sequence"/>
</dbReference>
<dbReference type="STRING" id="461836.A0A0L0D9U7"/>
<evidence type="ECO:0000256" key="1">
    <source>
        <dbReference type="ARBA" id="ARBA00006303"/>
    </source>
</evidence>
<gene>
    <name evidence="8" type="ORF">AMSG_04769</name>
</gene>
<dbReference type="OrthoDB" id="439710at2759"/>
<protein>
    <submittedName>
        <fullName evidence="8">Aspartyl-tRNA synthetase</fullName>
    </submittedName>
</protein>
<dbReference type="Gene3D" id="2.40.50.140">
    <property type="entry name" value="Nucleic acid-binding proteins"/>
    <property type="match status" value="1"/>
</dbReference>
<dbReference type="PRINTS" id="PR01042">
    <property type="entry name" value="TRNASYNTHASP"/>
</dbReference>
<dbReference type="Gene3D" id="3.30.930.10">
    <property type="entry name" value="Bira Bifunctional Protein, Domain 2"/>
    <property type="match status" value="1"/>
</dbReference>